<dbReference type="SUPFAM" id="SSF81442">
    <property type="entry name" value="Cytochrome c oxidase subunit I-like"/>
    <property type="match status" value="1"/>
</dbReference>
<protein>
    <submittedName>
        <fullName evidence="2">Uncharacterized protein</fullName>
    </submittedName>
</protein>
<keyword evidence="3" id="KW-1185">Reference proteome</keyword>
<evidence type="ECO:0000313" key="2">
    <source>
        <dbReference type="EMBL" id="MFD1531841.1"/>
    </source>
</evidence>
<comment type="caution">
    <text evidence="2">The sequence shown here is derived from an EMBL/GenBank/DDBJ whole genome shotgun (WGS) entry which is preliminary data.</text>
</comment>
<feature type="transmembrane region" description="Helical" evidence="1">
    <location>
        <begin position="80"/>
        <end position="99"/>
    </location>
</feature>
<keyword evidence="1" id="KW-1133">Transmembrane helix</keyword>
<proteinExistence type="predicted"/>
<feature type="transmembrane region" description="Helical" evidence="1">
    <location>
        <begin position="48"/>
        <end position="68"/>
    </location>
</feature>
<feature type="transmembrane region" description="Helical" evidence="1">
    <location>
        <begin position="7"/>
        <end position="28"/>
    </location>
</feature>
<organism evidence="2 3">
    <name type="scientific">Pseudonocardia aurantiaca</name>
    <dbReference type="NCBI Taxonomy" id="75290"/>
    <lineage>
        <taxon>Bacteria</taxon>
        <taxon>Bacillati</taxon>
        <taxon>Actinomycetota</taxon>
        <taxon>Actinomycetes</taxon>
        <taxon>Pseudonocardiales</taxon>
        <taxon>Pseudonocardiaceae</taxon>
        <taxon>Pseudonocardia</taxon>
    </lineage>
</organism>
<evidence type="ECO:0000256" key="1">
    <source>
        <dbReference type="SAM" id="Phobius"/>
    </source>
</evidence>
<keyword evidence="1" id="KW-0812">Transmembrane</keyword>
<dbReference type="Proteomes" id="UP001597145">
    <property type="component" value="Unassembled WGS sequence"/>
</dbReference>
<keyword evidence="1" id="KW-0472">Membrane</keyword>
<accession>A0ABW4FPG7</accession>
<name>A0ABW4FPG7_9PSEU</name>
<dbReference type="InterPro" id="IPR036927">
    <property type="entry name" value="Cyt_c_oxase-like_su1_sf"/>
</dbReference>
<reference evidence="3" key="1">
    <citation type="journal article" date="2019" name="Int. J. Syst. Evol. Microbiol.">
        <title>The Global Catalogue of Microorganisms (GCM) 10K type strain sequencing project: providing services to taxonomists for standard genome sequencing and annotation.</title>
        <authorList>
            <consortium name="The Broad Institute Genomics Platform"/>
            <consortium name="The Broad Institute Genome Sequencing Center for Infectious Disease"/>
            <person name="Wu L."/>
            <person name="Ma J."/>
        </authorList>
    </citation>
    <scope>NUCLEOTIDE SEQUENCE [LARGE SCALE GENOMIC DNA]</scope>
    <source>
        <strain evidence="3">JCM 12165</strain>
    </source>
</reference>
<dbReference type="EMBL" id="JBHUCP010000016">
    <property type="protein sequence ID" value="MFD1531841.1"/>
    <property type="molecule type" value="Genomic_DNA"/>
</dbReference>
<gene>
    <name evidence="2" type="ORF">ACFSCY_20620</name>
</gene>
<evidence type="ECO:0000313" key="3">
    <source>
        <dbReference type="Proteomes" id="UP001597145"/>
    </source>
</evidence>
<dbReference type="RefSeq" id="WP_343974240.1">
    <property type="nucleotide sequence ID" value="NZ_BAAAJG010000007.1"/>
</dbReference>
<feature type="transmembrane region" description="Helical" evidence="1">
    <location>
        <begin position="111"/>
        <end position="131"/>
    </location>
</feature>
<sequence>MPRRAETVLTVIVLIALPTVMYGGYSLLGLQTAGNLTEFQTTYFRAGHAHAGVLLVMTLAALNAAGRFGLPERLIWPSGIMLLVGTLAQSGGMFLHMVLGAPGEWSAGNTVTTVGAVVLVAGFVTLIYGVIASRSRERVTI</sequence>